<dbReference type="InterPro" id="IPR050182">
    <property type="entry name" value="Cytochrome_P450_fam2"/>
</dbReference>
<name>B4F6Z6_XENTR</name>
<sequence length="495" mass="56653">MAMDSAGTILLSVCVIILLYLVKWRGKSESKNLPPGPTAYPLLGNFPQIGLREIPSSFVQLSKTYGPVYTLYLGGHRLIVLIGHDAVKEALIDQSDVFSDRGRLGISQVLFDEHGVIMSNGERWKTMRRFTLTTLRNFGMGKRSVEERIQEEARSLEEAFRKKKDEPFDPVNLLGPAVSNIICSIIFGDRFDYEDEKFTTLLKCMRELINLLNSLFGQLVNVFPNLSQHIPGPHQNIFTYFNKIKQFVKDEAKSHKDTLDANCPRDFIDCFLIRMEEEKMNPNTEFHNDNLFAVIFDLFFAGTETSSLTLRYAFLIFLKYPEVQEKVYKEIDQVIGQNRYPSFEDKIKMPYTEAVIHEVQRFADIVPTGLEHKTSKDTTFRGYDIPKGTSVFPVLTSVLKDPKYFKNPDQFDPGHFLDENGCFKKNDAFMPFSAGKRMCAGEGLARMELFIFLTSILQKFTLKPTVPAETIKITPQPKTNASQPWPYKMYAVPRC</sequence>
<keyword evidence="8" id="KW-0492">Microsome</keyword>
<dbReference type="PRINTS" id="PR00463">
    <property type="entry name" value="EP450I"/>
</dbReference>
<dbReference type="PRINTS" id="PR00385">
    <property type="entry name" value="P450"/>
</dbReference>
<dbReference type="InterPro" id="IPR036396">
    <property type="entry name" value="Cyt_P450_sf"/>
</dbReference>
<evidence type="ECO:0000256" key="5">
    <source>
        <dbReference type="ARBA" id="ARBA00022617"/>
    </source>
</evidence>
<keyword evidence="15" id="KW-0812">Transmembrane</keyword>
<dbReference type="PANTHER" id="PTHR24300">
    <property type="entry name" value="CYTOCHROME P450 508A4-RELATED"/>
    <property type="match status" value="1"/>
</dbReference>
<evidence type="ECO:0000256" key="2">
    <source>
        <dbReference type="ARBA" id="ARBA00004524"/>
    </source>
</evidence>
<evidence type="ECO:0000256" key="12">
    <source>
        <dbReference type="ARBA" id="ARBA00023136"/>
    </source>
</evidence>
<protein>
    <submittedName>
        <fullName evidence="16">Uncharacterized protein</fullName>
    </submittedName>
</protein>
<proteinExistence type="evidence at transcript level"/>
<comment type="subcellular location">
    <subcellularLocation>
        <location evidence="3">Endoplasmic reticulum membrane</location>
    </subcellularLocation>
    <subcellularLocation>
        <location evidence="2">Microsome membrane</location>
    </subcellularLocation>
</comment>
<accession>B4F6Z6</accession>
<evidence type="ECO:0000256" key="8">
    <source>
        <dbReference type="ARBA" id="ARBA00022848"/>
    </source>
</evidence>
<gene>
    <name evidence="16" type="primary">LOC100145695</name>
</gene>
<keyword evidence="12 15" id="KW-0472">Membrane</keyword>
<evidence type="ECO:0000256" key="13">
    <source>
        <dbReference type="PIRSR" id="PIRSR602401-1"/>
    </source>
</evidence>
<organism evidence="16">
    <name type="scientific">Xenopus tropicalis</name>
    <name type="common">Western clawed frog</name>
    <name type="synonym">Silurana tropicalis</name>
    <dbReference type="NCBI Taxonomy" id="8364"/>
    <lineage>
        <taxon>Eukaryota</taxon>
        <taxon>Metazoa</taxon>
        <taxon>Chordata</taxon>
        <taxon>Craniata</taxon>
        <taxon>Vertebrata</taxon>
        <taxon>Euteleostomi</taxon>
        <taxon>Amphibia</taxon>
        <taxon>Batrachia</taxon>
        <taxon>Anura</taxon>
        <taxon>Pipoidea</taxon>
        <taxon>Pipidae</taxon>
        <taxon>Xenopodinae</taxon>
        <taxon>Xenopus</taxon>
        <taxon>Silurana</taxon>
    </lineage>
</organism>
<dbReference type="InterPro" id="IPR008067">
    <property type="entry name" value="Cyt_P450_E_grp-I_CYP2A-like"/>
</dbReference>
<keyword evidence="9 14" id="KW-0560">Oxidoreductase</keyword>
<evidence type="ECO:0000256" key="15">
    <source>
        <dbReference type="SAM" id="Phobius"/>
    </source>
</evidence>
<keyword evidence="7" id="KW-0256">Endoplasmic reticulum</keyword>
<evidence type="ECO:0000256" key="11">
    <source>
        <dbReference type="ARBA" id="ARBA00023033"/>
    </source>
</evidence>
<evidence type="ECO:0000256" key="14">
    <source>
        <dbReference type="RuleBase" id="RU000461"/>
    </source>
</evidence>
<dbReference type="GO" id="GO:0005506">
    <property type="term" value="F:iron ion binding"/>
    <property type="evidence" value="ECO:0007669"/>
    <property type="project" value="InterPro"/>
</dbReference>
<dbReference type="PANTHER" id="PTHR24300:SF394">
    <property type="entry name" value="CYTOCHROME P450 2H2"/>
    <property type="match status" value="1"/>
</dbReference>
<feature type="transmembrane region" description="Helical" evidence="15">
    <location>
        <begin position="6"/>
        <end position="22"/>
    </location>
</feature>
<evidence type="ECO:0000256" key="3">
    <source>
        <dbReference type="ARBA" id="ARBA00004586"/>
    </source>
</evidence>
<keyword evidence="5 13" id="KW-0349">Heme</keyword>
<dbReference type="InterPro" id="IPR001128">
    <property type="entry name" value="Cyt_P450"/>
</dbReference>
<dbReference type="Pfam" id="PF00067">
    <property type="entry name" value="p450"/>
    <property type="match status" value="1"/>
</dbReference>
<dbReference type="GO" id="GO:0016712">
    <property type="term" value="F:oxidoreductase activity, acting on paired donors, with incorporation or reduction of molecular oxygen, reduced flavin or flavoprotein as one donor, and incorporation of one atom of oxygen"/>
    <property type="evidence" value="ECO:0007669"/>
    <property type="project" value="InterPro"/>
</dbReference>
<dbReference type="InterPro" id="IPR002401">
    <property type="entry name" value="Cyt_P450_E_grp-I"/>
</dbReference>
<feature type="binding site" description="axial binding residue" evidence="13">
    <location>
        <position position="439"/>
    </location>
    <ligand>
        <name>heme</name>
        <dbReference type="ChEBI" id="CHEBI:30413"/>
    </ligand>
    <ligandPart>
        <name>Fe</name>
        <dbReference type="ChEBI" id="CHEBI:18248"/>
    </ligandPart>
</feature>
<dbReference type="GO" id="GO:0020037">
    <property type="term" value="F:heme binding"/>
    <property type="evidence" value="ECO:0007669"/>
    <property type="project" value="InterPro"/>
</dbReference>
<evidence type="ECO:0000313" key="16">
    <source>
        <dbReference type="EMBL" id="AAI68071.1"/>
    </source>
</evidence>
<evidence type="ECO:0000256" key="1">
    <source>
        <dbReference type="ARBA" id="ARBA00001971"/>
    </source>
</evidence>
<dbReference type="FunFam" id="1.10.630.10:FF:000001">
    <property type="entry name" value="Cytochrome P450, family 2"/>
    <property type="match status" value="1"/>
</dbReference>
<evidence type="ECO:0000256" key="4">
    <source>
        <dbReference type="ARBA" id="ARBA00010617"/>
    </source>
</evidence>
<dbReference type="PRINTS" id="PR01684">
    <property type="entry name" value="EP450ICYP2A"/>
</dbReference>
<evidence type="ECO:0000256" key="10">
    <source>
        <dbReference type="ARBA" id="ARBA00023004"/>
    </source>
</evidence>
<dbReference type="PROSITE" id="PS00086">
    <property type="entry name" value="CYTOCHROME_P450"/>
    <property type="match status" value="1"/>
</dbReference>
<evidence type="ECO:0000256" key="6">
    <source>
        <dbReference type="ARBA" id="ARBA00022723"/>
    </source>
</evidence>
<comment type="cofactor">
    <cofactor evidence="1 13">
        <name>heme</name>
        <dbReference type="ChEBI" id="CHEBI:30413"/>
    </cofactor>
</comment>
<dbReference type="SUPFAM" id="SSF48264">
    <property type="entry name" value="Cytochrome P450"/>
    <property type="match status" value="1"/>
</dbReference>
<evidence type="ECO:0000256" key="9">
    <source>
        <dbReference type="ARBA" id="ARBA00023002"/>
    </source>
</evidence>
<keyword evidence="15" id="KW-1133">Transmembrane helix</keyword>
<dbReference type="AlphaFoldDB" id="B4F6Z6"/>
<keyword evidence="11 14" id="KW-0503">Monooxygenase</keyword>
<dbReference type="GO" id="GO:0005789">
    <property type="term" value="C:endoplasmic reticulum membrane"/>
    <property type="evidence" value="ECO:0007669"/>
    <property type="project" value="UniProtKB-SubCell"/>
</dbReference>
<comment type="similarity">
    <text evidence="4 14">Belongs to the cytochrome P450 family.</text>
</comment>
<dbReference type="EMBL" id="BC168071">
    <property type="protein sequence ID" value="AAI68071.1"/>
    <property type="molecule type" value="mRNA"/>
</dbReference>
<keyword evidence="10 13" id="KW-0408">Iron</keyword>
<evidence type="ECO:0000256" key="7">
    <source>
        <dbReference type="ARBA" id="ARBA00022824"/>
    </source>
</evidence>
<dbReference type="InterPro" id="IPR017972">
    <property type="entry name" value="Cyt_P450_CS"/>
</dbReference>
<dbReference type="Gene3D" id="1.10.630.10">
    <property type="entry name" value="Cytochrome P450"/>
    <property type="match status" value="1"/>
</dbReference>
<reference evidence="16" key="1">
    <citation type="submission" date="2008-07" db="EMBL/GenBank/DDBJ databases">
        <authorList>
            <consortium name="NIH - Xenopus Gene Collection (XGC) project"/>
        </authorList>
    </citation>
    <scope>NUCLEOTIDE SEQUENCE [LARGE SCALE MRNA]</scope>
    <source>
        <tissue evidence="16">Whole embryo</tissue>
    </source>
</reference>
<keyword evidence="6 13" id="KW-0479">Metal-binding</keyword>